<dbReference type="Proteomes" id="UP001210978">
    <property type="component" value="Chromosome"/>
</dbReference>
<gene>
    <name evidence="2" type="ORF">PFY12_00145</name>
</gene>
<proteinExistence type="predicted"/>
<feature type="region of interest" description="Disordered" evidence="1">
    <location>
        <begin position="20"/>
        <end position="46"/>
    </location>
</feature>
<reference evidence="2 3" key="1">
    <citation type="submission" date="2023-01" db="EMBL/GenBank/DDBJ databases">
        <title>Complete genome of Chryseobacterium camelliae VAN22-5A.</title>
        <authorList>
            <person name="Zong G."/>
            <person name="Cao G."/>
        </authorList>
    </citation>
    <scope>NUCLEOTIDE SEQUENCE [LARGE SCALE GENOMIC DNA]</scope>
    <source>
        <strain evidence="2 3">VAN22-5A</strain>
    </source>
</reference>
<keyword evidence="3" id="KW-1185">Reference proteome</keyword>
<feature type="compositionally biased region" description="Basic and acidic residues" evidence="1">
    <location>
        <begin position="23"/>
        <end position="40"/>
    </location>
</feature>
<evidence type="ECO:0000313" key="2">
    <source>
        <dbReference type="EMBL" id="WBV60544.1"/>
    </source>
</evidence>
<organism evidence="2 3">
    <name type="scientific">Chryseobacterium camelliae</name>
    <dbReference type="NCBI Taxonomy" id="1265445"/>
    <lineage>
        <taxon>Bacteria</taxon>
        <taxon>Pseudomonadati</taxon>
        <taxon>Bacteroidota</taxon>
        <taxon>Flavobacteriia</taxon>
        <taxon>Flavobacteriales</taxon>
        <taxon>Weeksellaceae</taxon>
        <taxon>Chryseobacterium group</taxon>
        <taxon>Chryseobacterium</taxon>
    </lineage>
</organism>
<evidence type="ECO:0000256" key="1">
    <source>
        <dbReference type="SAM" id="MobiDB-lite"/>
    </source>
</evidence>
<dbReference type="RefSeq" id="WP_271148866.1">
    <property type="nucleotide sequence ID" value="NZ_CP115859.1"/>
</dbReference>
<name>A0ABY7QLL5_9FLAO</name>
<accession>A0ABY7QLL5</accession>
<dbReference type="EMBL" id="CP115859">
    <property type="protein sequence ID" value="WBV60544.1"/>
    <property type="molecule type" value="Genomic_DNA"/>
</dbReference>
<sequence>MKSLQEFIAESLENSAITTVQENTEKQIDEKQVDDIKTNENNENIL</sequence>
<evidence type="ECO:0000313" key="3">
    <source>
        <dbReference type="Proteomes" id="UP001210978"/>
    </source>
</evidence>
<protein>
    <submittedName>
        <fullName evidence="2">Uncharacterized protein</fullName>
    </submittedName>
</protein>